<proteinExistence type="predicted"/>
<feature type="region of interest" description="Disordered" evidence="10">
    <location>
        <begin position="134"/>
        <end position="153"/>
    </location>
</feature>
<dbReference type="OrthoDB" id="10250725at2759"/>
<feature type="region of interest" description="Disordered" evidence="10">
    <location>
        <begin position="1151"/>
        <end position="1176"/>
    </location>
</feature>
<evidence type="ECO:0000256" key="10">
    <source>
        <dbReference type="SAM" id="MobiDB-lite"/>
    </source>
</evidence>
<keyword evidence="4" id="KW-0547">Nucleotide-binding</keyword>
<gene>
    <name evidence="12" type="ORF">TI39_contig4099g00034</name>
</gene>
<dbReference type="Gene3D" id="1.10.510.10">
    <property type="entry name" value="Transferase(Phosphotransferase) domain 1"/>
    <property type="match status" value="1"/>
</dbReference>
<reference evidence="12 13" key="1">
    <citation type="submission" date="2015-03" db="EMBL/GenBank/DDBJ databases">
        <title>RNA-seq based gene annotation and comparative genomics of four Zymoseptoria species reveal species-specific pathogenicity related genes and transposable element activity.</title>
        <authorList>
            <person name="Grandaubert J."/>
            <person name="Bhattacharyya A."/>
            <person name="Stukenbrock E.H."/>
        </authorList>
    </citation>
    <scope>NUCLEOTIDE SEQUENCE [LARGE SCALE GENOMIC DNA]</scope>
    <source>
        <strain evidence="12 13">Zb18110</strain>
    </source>
</reference>
<dbReference type="PANTHER" id="PTHR44899:SF10">
    <property type="entry name" value="NIMA-RELATED KINASE 2"/>
    <property type="match status" value="1"/>
</dbReference>
<evidence type="ECO:0000256" key="3">
    <source>
        <dbReference type="ARBA" id="ARBA00022679"/>
    </source>
</evidence>
<dbReference type="InterPro" id="IPR011009">
    <property type="entry name" value="Kinase-like_dom_sf"/>
</dbReference>
<dbReference type="GO" id="GO:0004674">
    <property type="term" value="F:protein serine/threonine kinase activity"/>
    <property type="evidence" value="ECO:0007669"/>
    <property type="project" value="UniProtKB-KW"/>
</dbReference>
<evidence type="ECO:0000256" key="6">
    <source>
        <dbReference type="ARBA" id="ARBA00022840"/>
    </source>
</evidence>
<evidence type="ECO:0000313" key="13">
    <source>
        <dbReference type="Proteomes" id="UP000033647"/>
    </source>
</evidence>
<evidence type="ECO:0000256" key="5">
    <source>
        <dbReference type="ARBA" id="ARBA00022777"/>
    </source>
</evidence>
<dbReference type="CDD" id="cd08217">
    <property type="entry name" value="STKc_Nek2"/>
    <property type="match status" value="1"/>
</dbReference>
<dbReference type="InterPro" id="IPR008271">
    <property type="entry name" value="Ser/Thr_kinase_AS"/>
</dbReference>
<evidence type="ECO:0000256" key="9">
    <source>
        <dbReference type="SAM" id="Coils"/>
    </source>
</evidence>
<feature type="coiled-coil region" evidence="9">
    <location>
        <begin position="307"/>
        <end position="348"/>
    </location>
</feature>
<dbReference type="EC" id="2.7.11.1" evidence="1"/>
<evidence type="ECO:0000256" key="8">
    <source>
        <dbReference type="ARBA" id="ARBA00048679"/>
    </source>
</evidence>
<feature type="domain" description="Protein kinase" evidence="11">
    <location>
        <begin position="7"/>
        <end position="293"/>
    </location>
</feature>
<evidence type="ECO:0000256" key="2">
    <source>
        <dbReference type="ARBA" id="ARBA00022527"/>
    </source>
</evidence>
<keyword evidence="5" id="KW-0418">Kinase</keyword>
<protein>
    <recommendedName>
        <fullName evidence="1">non-specific serine/threonine protein kinase</fullName>
        <ecNumber evidence="1">2.7.11.1</ecNumber>
    </recommendedName>
</protein>
<comment type="caution">
    <text evidence="12">The sequence shown here is derived from an EMBL/GenBank/DDBJ whole genome shotgun (WGS) entry which is preliminary data.</text>
</comment>
<dbReference type="InterPro" id="IPR051131">
    <property type="entry name" value="NEK_Ser/Thr_kinase_NIMA"/>
</dbReference>
<dbReference type="AlphaFoldDB" id="A0A0F4GF80"/>
<feature type="compositionally biased region" description="Polar residues" evidence="10">
    <location>
        <begin position="711"/>
        <end position="724"/>
    </location>
</feature>
<dbReference type="PANTHER" id="PTHR44899">
    <property type="entry name" value="CAMK FAMILY PROTEIN KINASE"/>
    <property type="match status" value="1"/>
</dbReference>
<feature type="region of interest" description="Disordered" evidence="10">
    <location>
        <begin position="618"/>
        <end position="641"/>
    </location>
</feature>
<comment type="catalytic activity">
    <reaction evidence="7">
        <text>L-threonyl-[protein] + ATP = O-phospho-L-threonyl-[protein] + ADP + H(+)</text>
        <dbReference type="Rhea" id="RHEA:46608"/>
        <dbReference type="Rhea" id="RHEA-COMP:11060"/>
        <dbReference type="Rhea" id="RHEA-COMP:11605"/>
        <dbReference type="ChEBI" id="CHEBI:15378"/>
        <dbReference type="ChEBI" id="CHEBI:30013"/>
        <dbReference type="ChEBI" id="CHEBI:30616"/>
        <dbReference type="ChEBI" id="CHEBI:61977"/>
        <dbReference type="ChEBI" id="CHEBI:456216"/>
        <dbReference type="EC" id="2.7.11.1"/>
    </reaction>
</comment>
<feature type="compositionally biased region" description="Low complexity" evidence="10">
    <location>
        <begin position="678"/>
        <end position="694"/>
    </location>
</feature>
<evidence type="ECO:0000256" key="1">
    <source>
        <dbReference type="ARBA" id="ARBA00012513"/>
    </source>
</evidence>
<feature type="region of interest" description="Disordered" evidence="10">
    <location>
        <begin position="397"/>
        <end position="506"/>
    </location>
</feature>
<evidence type="ECO:0000259" key="11">
    <source>
        <dbReference type="PROSITE" id="PS50011"/>
    </source>
</evidence>
<feature type="region of interest" description="Disordered" evidence="10">
    <location>
        <begin position="678"/>
        <end position="726"/>
    </location>
</feature>
<dbReference type="GO" id="GO:0005524">
    <property type="term" value="F:ATP binding"/>
    <property type="evidence" value="ECO:0007669"/>
    <property type="project" value="UniProtKB-KW"/>
</dbReference>
<dbReference type="Gene3D" id="3.30.200.20">
    <property type="entry name" value="Phosphorylase Kinase, domain 1"/>
    <property type="match status" value="1"/>
</dbReference>
<keyword evidence="2" id="KW-0723">Serine/threonine-protein kinase</keyword>
<evidence type="ECO:0000256" key="7">
    <source>
        <dbReference type="ARBA" id="ARBA00047899"/>
    </source>
</evidence>
<keyword evidence="9" id="KW-0175">Coiled coil</keyword>
<keyword evidence="3" id="KW-0808">Transferase</keyword>
<dbReference type="PROSITE" id="PS50011">
    <property type="entry name" value="PROTEIN_KINASE_DOM"/>
    <property type="match status" value="1"/>
</dbReference>
<evidence type="ECO:0000256" key="4">
    <source>
        <dbReference type="ARBA" id="ARBA00022741"/>
    </source>
</evidence>
<comment type="catalytic activity">
    <reaction evidence="8">
        <text>L-seryl-[protein] + ATP = O-phospho-L-seryl-[protein] + ADP + H(+)</text>
        <dbReference type="Rhea" id="RHEA:17989"/>
        <dbReference type="Rhea" id="RHEA-COMP:9863"/>
        <dbReference type="Rhea" id="RHEA-COMP:11604"/>
        <dbReference type="ChEBI" id="CHEBI:15378"/>
        <dbReference type="ChEBI" id="CHEBI:29999"/>
        <dbReference type="ChEBI" id="CHEBI:30616"/>
        <dbReference type="ChEBI" id="CHEBI:83421"/>
        <dbReference type="ChEBI" id="CHEBI:456216"/>
        <dbReference type="EC" id="2.7.11.1"/>
    </reaction>
</comment>
<dbReference type="SUPFAM" id="SSF56112">
    <property type="entry name" value="Protein kinase-like (PK-like)"/>
    <property type="match status" value="1"/>
</dbReference>
<keyword evidence="13" id="KW-1185">Reference proteome</keyword>
<dbReference type="EMBL" id="LAFY01004059">
    <property type="protein sequence ID" value="KJX95647.1"/>
    <property type="molecule type" value="Genomic_DNA"/>
</dbReference>
<dbReference type="SMART" id="SM00220">
    <property type="entry name" value="S_TKc"/>
    <property type="match status" value="1"/>
</dbReference>
<accession>A0A0F4GF80</accession>
<keyword evidence="6" id="KW-0067">ATP-binding</keyword>
<name>A0A0F4GF80_9PEZI</name>
<dbReference type="Proteomes" id="UP000033647">
    <property type="component" value="Unassembled WGS sequence"/>
</dbReference>
<dbReference type="Pfam" id="PF00069">
    <property type="entry name" value="Pkinase"/>
    <property type="match status" value="2"/>
</dbReference>
<evidence type="ECO:0000313" key="12">
    <source>
        <dbReference type="EMBL" id="KJX95647.1"/>
    </source>
</evidence>
<feature type="compositionally biased region" description="Low complexity" evidence="10">
    <location>
        <begin position="450"/>
        <end position="462"/>
    </location>
</feature>
<feature type="coiled-coil region" evidence="9">
    <location>
        <begin position="645"/>
        <end position="672"/>
    </location>
</feature>
<sequence length="1212" mass="134539">MANDKDFDVLEKIGQGSFGIIRKVRRKNNGEVLCRKEISYTRMSDREKDQLHSELKILESLRHPNIVQYCHREHLKSSHDLHLYMEYCGNGDLGGYIRKLKERNRMAEEDFIWTIFAQLVSALYRCHYGEDPPAAGKEGNSRKGKLVSKQGQQGHTVILHRDLKPENVFLGENNSVKLGDFGLSKIIASHDFASTYVGTPFYMSPEICAAEKYSHHSDIWSLGCIIYELASRRVPFEARSHMELVLKIKNGRLTPLPSQYSQDLWDAISWCLKTNPLQRPDCAQLLSFANIKVARTRLEQAAALGQLDKVVSERDNAMDKLQAAQKQLQELQAEVLKLREANKKVEMEWHARATLAIDQKVHEASEKNRAELLAQFDAAVDIRAEEKLSLHLASLPSCHNPPSDPASSTSAIHVRSSTPPPGKHATTAAFSHFSRNLPDPSVTSLPDMGSASLRPTSSSSALDEPDLTSLSLTDDPPMDDDASPLARRAAKPSLPPPKKSSRKPFARAKTMATCNFGANAARDSPMDVHMASPSPMHQGYTQQSGARFGHLGLSPRRNAPSAPTDGSGKSARDPLKRNIFSMVASPGKSGGGKFGAAALAEKEKENRPPVRGRTLVELSSQRGMQSPAKWNHGVHGEEMPSPWVKRRRAAQLQKLENKLDHLVNALSSSTSQLQAASTSASSTPLLSVSSSTPQMAASSRANGLGHPSPANPQVDNPANTTNRDYSVLDTMCGGDNLEFNQEPDTPKHPEAVAISLVEAEVLLDRYKKLMACYMPFVVIPRHATPQSLYESNPLLLRAIVCVALFHDLPRQRVCVKDLIREIGERILVKGERSVDLLQCVMVTVAWYHPHVFWFNQLTMLLHLAVALTVDTCVDRAPQKNEVIRKSSERVQTLADHRVLMGVFYYTSIMATNFGNRTSALHFTPYMDECLSVIDAAREYESDLHLIQTVRVQRLACTIVSNGTSNVPAKVYASAIRADIERLREIGGSPQEQTNLRADVPLQLQCLAVELHAREASLANLFDNHTKILTHHLEDVYGCTNAIQSIFDLFLAIPTGDFFFVTFSVFDHFVYALICFTKLSLMEAEPWIRTALNDKMRFSETFEAFAAKFEAADASQPDDIKVENDCFGAWGKKLRFARQVWEAKMAHSTRAASPMRDADGHGDRLSNTLNEMGQPTPAESMDDAEFFSYLNGSFWDNFAGDFDLGAVGLDTFG</sequence>
<feature type="region of interest" description="Disordered" evidence="10">
    <location>
        <begin position="534"/>
        <end position="573"/>
    </location>
</feature>
<feature type="compositionally biased region" description="Polar residues" evidence="10">
    <location>
        <begin position="405"/>
        <end position="417"/>
    </location>
</feature>
<organism evidence="12 13">
    <name type="scientific">Zymoseptoria brevis</name>
    <dbReference type="NCBI Taxonomy" id="1047168"/>
    <lineage>
        <taxon>Eukaryota</taxon>
        <taxon>Fungi</taxon>
        <taxon>Dikarya</taxon>
        <taxon>Ascomycota</taxon>
        <taxon>Pezizomycotina</taxon>
        <taxon>Dothideomycetes</taxon>
        <taxon>Dothideomycetidae</taxon>
        <taxon>Mycosphaerellales</taxon>
        <taxon>Mycosphaerellaceae</taxon>
        <taxon>Zymoseptoria</taxon>
    </lineage>
</organism>
<dbReference type="InterPro" id="IPR000719">
    <property type="entry name" value="Prot_kinase_dom"/>
</dbReference>
<dbReference type="PROSITE" id="PS00108">
    <property type="entry name" value="PROTEIN_KINASE_ST"/>
    <property type="match status" value="1"/>
</dbReference>
<dbReference type="STRING" id="1047168.A0A0F4GF80"/>